<evidence type="ECO:0000256" key="3">
    <source>
        <dbReference type="ARBA" id="ARBA00022490"/>
    </source>
</evidence>
<feature type="region of interest" description="Disordered" evidence="6">
    <location>
        <begin position="329"/>
        <end position="385"/>
    </location>
</feature>
<evidence type="ECO:0000256" key="5">
    <source>
        <dbReference type="ARBA" id="ARBA00022927"/>
    </source>
</evidence>
<dbReference type="SUPFAM" id="SSF48371">
    <property type="entry name" value="ARM repeat"/>
    <property type="match status" value="1"/>
</dbReference>
<keyword evidence="5" id="KW-0653">Protein transport</keyword>
<protein>
    <submittedName>
        <fullName evidence="7">Importin beta-2 subunit</fullName>
    </submittedName>
</protein>
<dbReference type="GO" id="GO:0006606">
    <property type="term" value="P:protein import into nucleus"/>
    <property type="evidence" value="ECO:0007669"/>
    <property type="project" value="InterPro"/>
</dbReference>
<accession>A0AAD9CXD0</accession>
<feature type="compositionally biased region" description="Basic and acidic residues" evidence="6">
    <location>
        <begin position="329"/>
        <end position="338"/>
    </location>
</feature>
<dbReference type="AlphaFoldDB" id="A0AAD9CXD0"/>
<dbReference type="Gene3D" id="1.25.10.10">
    <property type="entry name" value="Leucine-rich Repeat Variant"/>
    <property type="match status" value="2"/>
</dbReference>
<evidence type="ECO:0000256" key="4">
    <source>
        <dbReference type="ARBA" id="ARBA00022737"/>
    </source>
</evidence>
<proteinExistence type="predicted"/>
<keyword evidence="2" id="KW-0813">Transport</keyword>
<evidence type="ECO:0000313" key="7">
    <source>
        <dbReference type="EMBL" id="KAK1923807.1"/>
    </source>
</evidence>
<comment type="caution">
    <text evidence="7">The sequence shown here is derived from an EMBL/GenBank/DDBJ whole genome shotgun (WGS) entry which is preliminary data.</text>
</comment>
<dbReference type="GO" id="GO:0005737">
    <property type="term" value="C:cytoplasm"/>
    <property type="evidence" value="ECO:0007669"/>
    <property type="project" value="UniProtKB-SubCell"/>
</dbReference>
<dbReference type="FunFam" id="1.25.10.10:FF:000402">
    <property type="entry name" value="Related to importin beta-2 subunit (Transportin)"/>
    <property type="match status" value="1"/>
</dbReference>
<reference evidence="7" key="1">
    <citation type="submission" date="2023-02" db="EMBL/GenBank/DDBJ databases">
        <title>Identification and recombinant expression of a fungal hydrolase from Papiliotrema laurentii that hydrolyzes apple cutin and clears colloidal polyester polyurethane.</title>
        <authorList>
            <consortium name="DOE Joint Genome Institute"/>
            <person name="Roman V.A."/>
            <person name="Bojanowski C."/>
            <person name="Crable B.R."/>
            <person name="Wagner D.N."/>
            <person name="Hung C.S."/>
            <person name="Nadeau L.J."/>
            <person name="Schratz L."/>
            <person name="Haridas S."/>
            <person name="Pangilinan J."/>
            <person name="Lipzen A."/>
            <person name="Na H."/>
            <person name="Yan M."/>
            <person name="Ng V."/>
            <person name="Grigoriev I.V."/>
            <person name="Spatafora J.W."/>
            <person name="Barlow D."/>
            <person name="Biffinger J."/>
            <person name="Kelley-Loughnane N."/>
            <person name="Varaljay V.A."/>
            <person name="Crookes-Goodson W.J."/>
        </authorList>
    </citation>
    <scope>NUCLEOTIDE SEQUENCE</scope>
    <source>
        <strain evidence="7">5307AH</strain>
    </source>
</reference>
<evidence type="ECO:0000256" key="2">
    <source>
        <dbReference type="ARBA" id="ARBA00022448"/>
    </source>
</evidence>
<dbReference type="EMBL" id="JAODAN010000006">
    <property type="protein sequence ID" value="KAK1923807.1"/>
    <property type="molecule type" value="Genomic_DNA"/>
</dbReference>
<sequence length="924" mass="101997">MSWQPQQQGLDEVLTMLRQTSSPDSEVQRAITQRLDELRFVPDFLAYLAHVLIYCTTEEESHRAVAGLLIKNTLTTRGGPSNSDDPLAMQYVKNTILLGLGDANAMIRQTVGAVVTGILSMEEPKSWPEALDAVTKGMSSPDTNLAEGCFSTLSKLCEDCPHKLDFEIQGQNLLDHLVPEFIRYTGHSSSKVRFYCLKSLQSLSAIRVPAVNANIDAYLEACFSRASDPSSDIRRLVCSAFGLVLNNRADKLVPHMANVISFVEFCTKDEDETVALEACEFWLTFAEDPNLRDQLQPYLPRIAPLLLHGMVYSDMDLIILDADEDDEAVPDKAEDIKPKNYGGKTHGSHETNDPSSSTHATTGKSREAAEQGLDDDDEEEDDDDWYEGDEEGVAEWNIRKCSAAALDVMAVSFGNVMLEVLLPHLKERLFSPDWQVRESGILALGAIAEGCIEGLEPHLPQLVPWLISSLKDEKALVRSITCWTLGRYSSWCVTAHPEDKTKFFLPTMEGLLGMVLDRNKRVQEAGCSAFATLEEEAGAELVPFLEPILRNLTFAFDKYQQKNLLILYDALGTLADSVGPALGAPVYLDILMPPLINRWLKLADDDPDLVPLLECLSSVSIAAGAAFAPFTQPVFQRCLQIIQTCLSQYQMFENNPDEIDEPDRTFIVVALDLLSGLTQGLGEQIGQLVASSQPPLLHLMAVCLTHYEPPIRQSAHALLGDMAISCFSLLKPVVPTIMPTVIEQIVIEPSPECVSVCNNAAWSVGEIALQYQGDAAALEPFIPPLIGRLVPILLNSKSPKSLSENAAVTIGRLGLVAPNLVAPGLAEFAQAWCTALWEIKDNEEKDSAFRGFCMMISVNPQGIHRSMVHFANAICKWQHPSEHLDNMFRTLLQGFKSTLGADWTTMTAQWPTVITHRLAERYQV</sequence>
<evidence type="ECO:0000256" key="6">
    <source>
        <dbReference type="SAM" id="MobiDB-lite"/>
    </source>
</evidence>
<organism evidence="7 8">
    <name type="scientific">Papiliotrema laurentii</name>
    <name type="common">Cryptococcus laurentii</name>
    <dbReference type="NCBI Taxonomy" id="5418"/>
    <lineage>
        <taxon>Eukaryota</taxon>
        <taxon>Fungi</taxon>
        <taxon>Dikarya</taxon>
        <taxon>Basidiomycota</taxon>
        <taxon>Agaricomycotina</taxon>
        <taxon>Tremellomycetes</taxon>
        <taxon>Tremellales</taxon>
        <taxon>Rhynchogastremaceae</taxon>
        <taxon>Papiliotrema</taxon>
    </lineage>
</organism>
<dbReference type="PANTHER" id="PTHR10527">
    <property type="entry name" value="IMPORTIN BETA"/>
    <property type="match status" value="1"/>
</dbReference>
<dbReference type="Proteomes" id="UP001182556">
    <property type="component" value="Unassembled WGS sequence"/>
</dbReference>
<dbReference type="InterPro" id="IPR040122">
    <property type="entry name" value="Importin_beta"/>
</dbReference>
<keyword evidence="8" id="KW-1185">Reference proteome</keyword>
<dbReference type="InterPro" id="IPR011989">
    <property type="entry name" value="ARM-like"/>
</dbReference>
<keyword evidence="3" id="KW-0963">Cytoplasm</keyword>
<evidence type="ECO:0000313" key="8">
    <source>
        <dbReference type="Proteomes" id="UP001182556"/>
    </source>
</evidence>
<evidence type="ECO:0000256" key="1">
    <source>
        <dbReference type="ARBA" id="ARBA00004496"/>
    </source>
</evidence>
<dbReference type="InterPro" id="IPR016024">
    <property type="entry name" value="ARM-type_fold"/>
</dbReference>
<feature type="compositionally biased region" description="Polar residues" evidence="6">
    <location>
        <begin position="353"/>
        <end position="363"/>
    </location>
</feature>
<feature type="compositionally biased region" description="Acidic residues" evidence="6">
    <location>
        <begin position="372"/>
        <end position="385"/>
    </location>
</feature>
<gene>
    <name evidence="7" type="ORF">DB88DRAFT_465076</name>
</gene>
<dbReference type="Pfam" id="PF13513">
    <property type="entry name" value="HEAT_EZ"/>
    <property type="match status" value="1"/>
</dbReference>
<comment type="subcellular location">
    <subcellularLocation>
        <location evidence="1">Cytoplasm</location>
    </subcellularLocation>
</comment>
<name>A0AAD9CXD0_PAPLA</name>
<keyword evidence="4" id="KW-0677">Repeat</keyword>